<proteinExistence type="predicted"/>
<sequence>MSAPKLADIEFDVLNVLNADRVVAMIFDDLIASRGRDDLMAAMVREKCPGLGNHEIFVMNEDEHNALLYSVFHLSETVKKLYARCHELIGGDGPMEGAAP</sequence>
<protein>
    <submittedName>
        <fullName evidence="1">Uncharacterized protein</fullName>
    </submittedName>
</protein>
<keyword evidence="2" id="KW-1185">Reference proteome</keyword>
<reference evidence="2" key="1">
    <citation type="journal article" date="2019" name="Int. J. Syst. Evol. Microbiol.">
        <title>The Global Catalogue of Microorganisms (GCM) 10K type strain sequencing project: providing services to taxonomists for standard genome sequencing and annotation.</title>
        <authorList>
            <consortium name="The Broad Institute Genomics Platform"/>
            <consortium name="The Broad Institute Genome Sequencing Center for Infectious Disease"/>
            <person name="Wu L."/>
            <person name="Ma J."/>
        </authorList>
    </citation>
    <scope>NUCLEOTIDE SEQUENCE [LARGE SCALE GENOMIC DNA]</scope>
    <source>
        <strain evidence="2">CCUG 43117</strain>
    </source>
</reference>
<evidence type="ECO:0000313" key="2">
    <source>
        <dbReference type="Proteomes" id="UP001596060"/>
    </source>
</evidence>
<name>A0ABW0PB43_9HYPH</name>
<dbReference type="RefSeq" id="WP_377817904.1">
    <property type="nucleotide sequence ID" value="NZ_JBHSLU010000113.1"/>
</dbReference>
<accession>A0ABW0PB43</accession>
<organism evidence="1 2">
    <name type="scientific">Bosea massiliensis</name>
    <dbReference type="NCBI Taxonomy" id="151419"/>
    <lineage>
        <taxon>Bacteria</taxon>
        <taxon>Pseudomonadati</taxon>
        <taxon>Pseudomonadota</taxon>
        <taxon>Alphaproteobacteria</taxon>
        <taxon>Hyphomicrobiales</taxon>
        <taxon>Boseaceae</taxon>
        <taxon>Bosea</taxon>
    </lineage>
</organism>
<dbReference type="EMBL" id="JBHSLU010000113">
    <property type="protein sequence ID" value="MFC5508732.1"/>
    <property type="molecule type" value="Genomic_DNA"/>
</dbReference>
<comment type="caution">
    <text evidence="1">The sequence shown here is derived from an EMBL/GenBank/DDBJ whole genome shotgun (WGS) entry which is preliminary data.</text>
</comment>
<evidence type="ECO:0000313" key="1">
    <source>
        <dbReference type="EMBL" id="MFC5508732.1"/>
    </source>
</evidence>
<dbReference type="Proteomes" id="UP001596060">
    <property type="component" value="Unassembled WGS sequence"/>
</dbReference>
<gene>
    <name evidence="1" type="ORF">ACFPN9_26200</name>
</gene>